<organism evidence="1 2">
    <name type="scientific">Rattus norvegicus</name>
    <name type="common">Rat</name>
    <dbReference type="NCBI Taxonomy" id="10116"/>
    <lineage>
        <taxon>Eukaryota</taxon>
        <taxon>Metazoa</taxon>
        <taxon>Chordata</taxon>
        <taxon>Craniata</taxon>
        <taxon>Vertebrata</taxon>
        <taxon>Euteleostomi</taxon>
        <taxon>Mammalia</taxon>
        <taxon>Eutheria</taxon>
        <taxon>Euarchontoglires</taxon>
        <taxon>Glires</taxon>
        <taxon>Rodentia</taxon>
        <taxon>Myomorpha</taxon>
        <taxon>Muroidea</taxon>
        <taxon>Muridae</taxon>
        <taxon>Murinae</taxon>
        <taxon>Rattus</taxon>
    </lineage>
</organism>
<name>A6JND5_RAT</name>
<evidence type="ECO:0000313" key="1">
    <source>
        <dbReference type="EMBL" id="EDL78431.1"/>
    </source>
</evidence>
<dbReference type="EMBL" id="CH473993">
    <property type="protein sequence ID" value="EDL78431.1"/>
    <property type="molecule type" value="Genomic_DNA"/>
</dbReference>
<gene>
    <name evidence="1" type="ORF">rCG_31786</name>
</gene>
<dbReference type="Proteomes" id="UP000234681">
    <property type="component" value="Chromosome 8"/>
</dbReference>
<dbReference type="AlphaFoldDB" id="A6JND5"/>
<sequence>MTKERIEKRKEIPKSKSLFSFLLLFI</sequence>
<accession>A6JND5</accession>
<reference evidence="1 2" key="1">
    <citation type="submission" date="2005-09" db="EMBL/GenBank/DDBJ databases">
        <authorList>
            <person name="Mural R.J."/>
            <person name="Li P.W."/>
            <person name="Adams M.D."/>
            <person name="Amanatides P.G."/>
            <person name="Baden-Tillson H."/>
            <person name="Barnstead M."/>
            <person name="Chin S.H."/>
            <person name="Dew I."/>
            <person name="Evans C.A."/>
            <person name="Ferriera S."/>
            <person name="Flanigan M."/>
            <person name="Fosler C."/>
            <person name="Glodek A."/>
            <person name="Gu Z."/>
            <person name="Holt R.A."/>
            <person name="Jennings D."/>
            <person name="Kraft C.L."/>
            <person name="Lu F."/>
            <person name="Nguyen T."/>
            <person name="Nusskern D.R."/>
            <person name="Pfannkoch C.M."/>
            <person name="Sitter C."/>
            <person name="Sutton G.G."/>
            <person name="Venter J.C."/>
            <person name="Wang Z."/>
            <person name="Woodage T."/>
            <person name="Zheng X.H."/>
            <person name="Zhong F."/>
        </authorList>
    </citation>
    <scope>NUCLEOTIDE SEQUENCE [LARGE SCALE GENOMIC DNA]</scope>
    <source>
        <strain>BN</strain>
        <strain evidence="2">Sprague-Dawley</strain>
    </source>
</reference>
<proteinExistence type="predicted"/>
<protein>
    <submittedName>
        <fullName evidence="1">RCG31786</fullName>
    </submittedName>
</protein>
<evidence type="ECO:0000313" key="2">
    <source>
        <dbReference type="Proteomes" id="UP000234681"/>
    </source>
</evidence>